<accession>A0A4X1VW81</accession>
<dbReference type="Ensembl" id="ENSSSCT00070054586.1">
    <property type="protein sequence ID" value="ENSSSCP00070046307.1"/>
    <property type="gene ID" value="ENSSSCG00070027215.1"/>
</dbReference>
<sequence length="70" mass="7353">MNQSLLTQAPHFNCHSVGSCVAIGHALPCLESKQSCPHCTGQAKADGGKETLSVSMSFFSALVAYGKRLT</sequence>
<name>A0A4X1VW81_PIG</name>
<proteinExistence type="predicted"/>
<protein>
    <submittedName>
        <fullName evidence="1">Uncharacterized protein</fullName>
    </submittedName>
</protein>
<reference evidence="1" key="2">
    <citation type="submission" date="2025-08" db="UniProtKB">
        <authorList>
            <consortium name="Ensembl"/>
        </authorList>
    </citation>
    <scope>IDENTIFICATION</scope>
</reference>
<dbReference type="AlphaFoldDB" id="A0A4X1VW81"/>
<evidence type="ECO:0000313" key="2">
    <source>
        <dbReference type="Proteomes" id="UP000314985"/>
    </source>
</evidence>
<evidence type="ECO:0000313" key="1">
    <source>
        <dbReference type="Ensembl" id="ENSSSCP00070046307.1"/>
    </source>
</evidence>
<organism evidence="1 2">
    <name type="scientific">Sus scrofa</name>
    <name type="common">Pig</name>
    <dbReference type="NCBI Taxonomy" id="9823"/>
    <lineage>
        <taxon>Eukaryota</taxon>
        <taxon>Metazoa</taxon>
        <taxon>Chordata</taxon>
        <taxon>Craniata</taxon>
        <taxon>Vertebrata</taxon>
        <taxon>Euteleostomi</taxon>
        <taxon>Mammalia</taxon>
        <taxon>Eutheria</taxon>
        <taxon>Laurasiatheria</taxon>
        <taxon>Artiodactyla</taxon>
        <taxon>Suina</taxon>
        <taxon>Suidae</taxon>
        <taxon>Sus</taxon>
    </lineage>
</organism>
<reference evidence="2" key="1">
    <citation type="submission" date="2017-08" db="EMBL/GenBank/DDBJ databases">
        <title>USMARCv1.0.</title>
        <authorList>
            <person name="Hannum G.I."/>
            <person name="Koren S."/>
            <person name="Schroeder S.G."/>
            <person name="Chin S.C."/>
            <person name="Nonneman D.J."/>
            <person name="Becker S.A."/>
            <person name="Rosen B.D."/>
            <person name="Bickhart D.M."/>
            <person name="Putnam N.H."/>
            <person name="Green R.E."/>
            <person name="Tuggle C.K."/>
            <person name="Liu H."/>
            <person name="Rohrer G.A."/>
            <person name="Warr A."/>
            <person name="Hall R."/>
            <person name="Kim K."/>
            <person name="Hume D.A."/>
            <person name="Talbot R."/>
            <person name="Chow W."/>
            <person name="Howe K."/>
            <person name="Schwartz A.S."/>
            <person name="Watson M."/>
            <person name="Archibald A.L."/>
            <person name="Phillippy A.M."/>
            <person name="Smith T.P.L."/>
        </authorList>
    </citation>
    <scope>NUCLEOTIDE SEQUENCE [LARGE SCALE GENOMIC DNA]</scope>
</reference>
<dbReference type="Proteomes" id="UP000314985">
    <property type="component" value="Unassembled WGS sequence"/>
</dbReference>